<keyword evidence="2" id="KW-1185">Reference proteome</keyword>
<accession>A0ABW4YNH9</accession>
<organism evidence="1 2">
    <name type="scientific">Paenibacillus yanchengensis</name>
    <dbReference type="NCBI Taxonomy" id="2035833"/>
    <lineage>
        <taxon>Bacteria</taxon>
        <taxon>Bacillati</taxon>
        <taxon>Bacillota</taxon>
        <taxon>Bacilli</taxon>
        <taxon>Bacillales</taxon>
        <taxon>Paenibacillaceae</taxon>
        <taxon>Paenibacillus</taxon>
    </lineage>
</organism>
<proteinExistence type="predicted"/>
<reference evidence="2" key="1">
    <citation type="journal article" date="2019" name="Int. J. Syst. Evol. Microbiol.">
        <title>The Global Catalogue of Microorganisms (GCM) 10K type strain sequencing project: providing services to taxonomists for standard genome sequencing and annotation.</title>
        <authorList>
            <consortium name="The Broad Institute Genomics Platform"/>
            <consortium name="The Broad Institute Genome Sequencing Center for Infectious Disease"/>
            <person name="Wu L."/>
            <person name="Ma J."/>
        </authorList>
    </citation>
    <scope>NUCLEOTIDE SEQUENCE [LARGE SCALE GENOMIC DNA]</scope>
    <source>
        <strain evidence="2">GH52</strain>
    </source>
</reference>
<dbReference type="EMBL" id="JBHUHO010000038">
    <property type="protein sequence ID" value="MFD2117262.1"/>
    <property type="molecule type" value="Genomic_DNA"/>
</dbReference>
<name>A0ABW4YNH9_9BACL</name>
<dbReference type="Proteomes" id="UP001597362">
    <property type="component" value="Unassembled WGS sequence"/>
</dbReference>
<sequence length="52" mass="5809">MMPQGLQHAIWQIADRELTEVLTNNKTLDDAIATIQAEGEVSLEILQSSKEK</sequence>
<evidence type="ECO:0000313" key="2">
    <source>
        <dbReference type="Proteomes" id="UP001597362"/>
    </source>
</evidence>
<dbReference type="RefSeq" id="WP_377774261.1">
    <property type="nucleotide sequence ID" value="NZ_JBHUHO010000038.1"/>
</dbReference>
<gene>
    <name evidence="1" type="ORF">ACFSJH_16150</name>
</gene>
<comment type="caution">
    <text evidence="1">The sequence shown here is derived from an EMBL/GenBank/DDBJ whole genome shotgun (WGS) entry which is preliminary data.</text>
</comment>
<evidence type="ECO:0000313" key="1">
    <source>
        <dbReference type="EMBL" id="MFD2117262.1"/>
    </source>
</evidence>
<protein>
    <submittedName>
        <fullName evidence="1">Uncharacterized protein</fullName>
    </submittedName>
</protein>